<dbReference type="Proteomes" id="UP000192257">
    <property type="component" value="Unassembled WGS sequence"/>
</dbReference>
<dbReference type="GeneID" id="39984138"/>
<name>A0A1X0P0P0_9TRYP</name>
<evidence type="ECO:0000313" key="1">
    <source>
        <dbReference type="EMBL" id="ORC90069.1"/>
    </source>
</evidence>
<dbReference type="OrthoDB" id="10453568at2759"/>
<evidence type="ECO:0000313" key="2">
    <source>
        <dbReference type="Proteomes" id="UP000192257"/>
    </source>
</evidence>
<organism evidence="1 2">
    <name type="scientific">Trypanosoma theileri</name>
    <dbReference type="NCBI Taxonomy" id="67003"/>
    <lineage>
        <taxon>Eukaryota</taxon>
        <taxon>Discoba</taxon>
        <taxon>Euglenozoa</taxon>
        <taxon>Kinetoplastea</taxon>
        <taxon>Metakinetoplastina</taxon>
        <taxon>Trypanosomatida</taxon>
        <taxon>Trypanosomatidae</taxon>
        <taxon>Trypanosoma</taxon>
    </lineage>
</organism>
<gene>
    <name evidence="1" type="ORF">TM35_000091190</name>
</gene>
<dbReference type="VEuPathDB" id="TriTrypDB:TM35_000091190"/>
<dbReference type="RefSeq" id="XP_028884135.1">
    <property type="nucleotide sequence ID" value="XM_029024358.1"/>
</dbReference>
<sequence>MYHENSAVPKGCRKYLFDTSDFDKIQPQAVEQSDILSVSREDLMQLVKSLHDVYAELDRVNLFCREKAMRGVAVSALSPNTAVNMRRRYFFKWRKWLDQRHWQHQGECVQGELERCVWCQPLSSAVQLIQRRLGLELALRQQQDVILIDQKERIHYEHLAVSNIAKHCRDAEGRLNIAVGMIRTILAKGQPQPQLSSLLLLSSPQEEEEEEQSVQVLRVLPSCEEKSQEKMNSMVMIPPQNFYERESMFNSRVLMERELRCGTRLFGNFSKQQQQEEETSKQWIPLTTNTGFSGMNLPFLNSLAQKRVLPNNTLS</sequence>
<dbReference type="AlphaFoldDB" id="A0A1X0P0P0"/>
<dbReference type="EMBL" id="NBCO01000009">
    <property type="protein sequence ID" value="ORC90069.1"/>
    <property type="molecule type" value="Genomic_DNA"/>
</dbReference>
<accession>A0A1X0P0P0</accession>
<protein>
    <submittedName>
        <fullName evidence="1">Uncharacterized protein</fullName>
    </submittedName>
</protein>
<proteinExistence type="predicted"/>
<reference evidence="1 2" key="1">
    <citation type="submission" date="2017-03" db="EMBL/GenBank/DDBJ databases">
        <title>An alternative strategy for trypanosome survival in the mammalian bloodstream revealed through genome and transcriptome analysis of the ubiquitous bovine parasite Trypanosoma (Megatrypanum) theileri.</title>
        <authorList>
            <person name="Kelly S."/>
            <person name="Ivens A."/>
            <person name="Mott A."/>
            <person name="O'Neill E."/>
            <person name="Emms D."/>
            <person name="Macleod O."/>
            <person name="Voorheis P."/>
            <person name="Matthews J."/>
            <person name="Matthews K."/>
            <person name="Carrington M."/>
        </authorList>
    </citation>
    <scope>NUCLEOTIDE SEQUENCE [LARGE SCALE GENOMIC DNA]</scope>
    <source>
        <strain evidence="1">Edinburgh</strain>
    </source>
</reference>
<comment type="caution">
    <text evidence="1">The sequence shown here is derived from an EMBL/GenBank/DDBJ whole genome shotgun (WGS) entry which is preliminary data.</text>
</comment>
<keyword evidence="2" id="KW-1185">Reference proteome</keyword>